<dbReference type="SUPFAM" id="SSF52540">
    <property type="entry name" value="P-loop containing nucleoside triphosphate hydrolases"/>
    <property type="match status" value="1"/>
</dbReference>
<evidence type="ECO:0000256" key="12">
    <source>
        <dbReference type="SAM" id="MobiDB-lite"/>
    </source>
</evidence>
<evidence type="ECO:0000256" key="9">
    <source>
        <dbReference type="ARBA" id="ARBA00023212"/>
    </source>
</evidence>
<feature type="compositionally biased region" description="Low complexity" evidence="12">
    <location>
        <begin position="56"/>
        <end position="65"/>
    </location>
</feature>
<evidence type="ECO:0000256" key="3">
    <source>
        <dbReference type="ARBA" id="ARBA00022490"/>
    </source>
</evidence>
<name>A0A674H0V3_TAEGU</name>
<organism evidence="14 15">
    <name type="scientific">Taeniopygia guttata</name>
    <name type="common">Zebra finch</name>
    <name type="synonym">Poephila guttata</name>
    <dbReference type="NCBI Taxonomy" id="59729"/>
    <lineage>
        <taxon>Eukaryota</taxon>
        <taxon>Metazoa</taxon>
        <taxon>Chordata</taxon>
        <taxon>Craniata</taxon>
        <taxon>Vertebrata</taxon>
        <taxon>Euteleostomi</taxon>
        <taxon>Archelosauria</taxon>
        <taxon>Archosauria</taxon>
        <taxon>Dinosauria</taxon>
        <taxon>Saurischia</taxon>
        <taxon>Theropoda</taxon>
        <taxon>Coelurosauria</taxon>
        <taxon>Aves</taxon>
        <taxon>Neognathae</taxon>
        <taxon>Neoaves</taxon>
        <taxon>Telluraves</taxon>
        <taxon>Australaves</taxon>
        <taxon>Passeriformes</taxon>
        <taxon>Passeroidea</taxon>
        <taxon>Estrildidae</taxon>
        <taxon>Estrildinae</taxon>
        <taxon>Taeniopygia</taxon>
    </lineage>
</organism>
<dbReference type="FunFam" id="3.40.850.10:FF:000046">
    <property type="entry name" value="Kinesin-like protein"/>
    <property type="match status" value="1"/>
</dbReference>
<feature type="domain" description="Kinesin motor" evidence="13">
    <location>
        <begin position="276"/>
        <end position="618"/>
    </location>
</feature>
<dbReference type="Gene3D" id="1.10.287.1490">
    <property type="match status" value="1"/>
</dbReference>
<dbReference type="InterPro" id="IPR027417">
    <property type="entry name" value="P-loop_NTPase"/>
</dbReference>
<keyword evidence="5 10" id="KW-0547">Nucleotide-binding</keyword>
<evidence type="ECO:0000256" key="7">
    <source>
        <dbReference type="ARBA" id="ARBA00023054"/>
    </source>
</evidence>
<dbReference type="InterPro" id="IPR001752">
    <property type="entry name" value="Kinesin_motor_dom"/>
</dbReference>
<dbReference type="PRINTS" id="PR00380">
    <property type="entry name" value="KINESINHEAVY"/>
</dbReference>
<dbReference type="GO" id="GO:0007018">
    <property type="term" value="P:microtubule-based movement"/>
    <property type="evidence" value="ECO:0007669"/>
    <property type="project" value="InterPro"/>
</dbReference>
<dbReference type="InParanoid" id="A0A674H0V3"/>
<evidence type="ECO:0000256" key="4">
    <source>
        <dbReference type="ARBA" id="ARBA00022701"/>
    </source>
</evidence>
<dbReference type="GO" id="GO:0007080">
    <property type="term" value="P:mitotic metaphase chromosome alignment"/>
    <property type="evidence" value="ECO:0007669"/>
    <property type="project" value="Ensembl"/>
</dbReference>
<dbReference type="OMA" id="WTYHDEA"/>
<dbReference type="PROSITE" id="PS50067">
    <property type="entry name" value="KINESIN_MOTOR_2"/>
    <property type="match status" value="1"/>
</dbReference>
<keyword evidence="8 10" id="KW-0505">Motor protein</keyword>
<dbReference type="CTD" id="3833"/>
<gene>
    <name evidence="14" type="primary">KIFC1</name>
</gene>
<evidence type="ECO:0000313" key="15">
    <source>
        <dbReference type="Proteomes" id="UP000007754"/>
    </source>
</evidence>
<keyword evidence="3" id="KW-0963">Cytoplasm</keyword>
<sequence length="628" mass="69914">MASRPEAGPAELPGPSSRVSRLPVTRAQQKRALSAGPPAGPPQQKRSRTGLGPGGARAAPKAPLRTGGPAAAGKNDGPRKAASVPAAQVGSATSTAGAKGASKRPPWDLRGQVRDLQEALEQGRERLQVLEREKQEQSQRLQQLQRELGERESQESSLCARVSSLEVEVAQVREKLEQSQNKVKALEAEEQRLKAEEQRLKAEEEQRRQERDEAWGRAQALLQQLENAEEQLQELQALRELEASQRSLLAQREEHIHLLEMERRRLHNDIQELRGNIRVFCRVRPLLPEERERQRGMPHLHFPSQDTRSLVLTRPDDSQLGRERRAELRYDFSFDRVFPPAASQEEIFQEIQLLVQSALDGYPVCIFAYGQTGSGKTFTMEGPSPAGAPESRGMIPRAVRHLFRGARDLAAKGWQYGFSASFLEIYNEALRDLLLARGQHGSELEIRRLAPGSDELHVPNLTWVPVESEEQVLELLQQAGSQRSVARTALNERSSRSHSVFQLRIQGLHTARDLRCTSSLTLVDLAGSERLEKSGSVGSRLRETQSINSSLSALGLVISALCNKEPHIPYRNSKLTFLLQNCLGGHAKVLMFVTISPLEENFGESLNSLRFASKVNECMIGTAQANRK</sequence>
<dbReference type="CDD" id="cd01366">
    <property type="entry name" value="KISc_C_terminal"/>
    <property type="match status" value="1"/>
</dbReference>
<dbReference type="InterPro" id="IPR027640">
    <property type="entry name" value="Kinesin-like_fam"/>
</dbReference>
<evidence type="ECO:0000256" key="5">
    <source>
        <dbReference type="ARBA" id="ARBA00022741"/>
    </source>
</evidence>
<accession>A0A674H0V3</accession>
<dbReference type="Proteomes" id="UP000007754">
    <property type="component" value="Unplaced"/>
</dbReference>
<evidence type="ECO:0000313" key="14">
    <source>
        <dbReference type="Ensembl" id="ENSTGUP00000028166.1"/>
    </source>
</evidence>
<evidence type="ECO:0000259" key="13">
    <source>
        <dbReference type="PROSITE" id="PS50067"/>
    </source>
</evidence>
<keyword evidence="7" id="KW-0175">Coiled coil</keyword>
<evidence type="ECO:0000256" key="6">
    <source>
        <dbReference type="ARBA" id="ARBA00022840"/>
    </source>
</evidence>
<evidence type="ECO:0000256" key="8">
    <source>
        <dbReference type="ARBA" id="ARBA00023175"/>
    </source>
</evidence>
<feature type="region of interest" description="Disordered" evidence="12">
    <location>
        <begin position="1"/>
        <end position="116"/>
    </location>
</feature>
<dbReference type="OrthoDB" id="3176171at2759"/>
<dbReference type="GO" id="GO:0005524">
    <property type="term" value="F:ATP binding"/>
    <property type="evidence" value="ECO:0007669"/>
    <property type="project" value="UniProtKB-UniRule"/>
</dbReference>
<keyword evidence="6 10" id="KW-0067">ATP-binding</keyword>
<dbReference type="GO" id="GO:0090307">
    <property type="term" value="P:mitotic spindle assembly"/>
    <property type="evidence" value="ECO:0007669"/>
    <property type="project" value="Ensembl"/>
</dbReference>
<dbReference type="Ensembl" id="ENSTGUT00000033030.1">
    <property type="protein sequence ID" value="ENSTGUP00000028166.1"/>
    <property type="gene ID" value="ENSTGUG00000027590.1"/>
</dbReference>
<feature type="region of interest" description="Disordered" evidence="12">
    <location>
        <begin position="130"/>
        <end position="157"/>
    </location>
</feature>
<dbReference type="SMART" id="SM00129">
    <property type="entry name" value="KISc"/>
    <property type="match status" value="1"/>
</dbReference>
<dbReference type="PANTHER" id="PTHR47972">
    <property type="entry name" value="KINESIN-LIKE PROTEIN KLP-3"/>
    <property type="match status" value="1"/>
</dbReference>
<protein>
    <recommendedName>
        <fullName evidence="11">Kinesin-like protein</fullName>
    </recommendedName>
</protein>
<dbReference type="InterPro" id="IPR019821">
    <property type="entry name" value="Kinesin_motor_CS"/>
</dbReference>
<feature type="binding site" evidence="10">
    <location>
        <begin position="370"/>
        <end position="377"/>
    </location>
    <ligand>
        <name>ATP</name>
        <dbReference type="ChEBI" id="CHEBI:30616"/>
    </ligand>
</feature>
<evidence type="ECO:0000256" key="2">
    <source>
        <dbReference type="ARBA" id="ARBA00010899"/>
    </source>
</evidence>
<feature type="compositionally biased region" description="Low complexity" evidence="12">
    <location>
        <begin position="90"/>
        <end position="100"/>
    </location>
</feature>
<keyword evidence="15" id="KW-1185">Reference proteome</keyword>
<evidence type="ECO:0000256" key="11">
    <source>
        <dbReference type="RuleBase" id="RU000394"/>
    </source>
</evidence>
<dbReference type="InterPro" id="IPR036961">
    <property type="entry name" value="Kinesin_motor_dom_sf"/>
</dbReference>
<dbReference type="AlphaFoldDB" id="A0A674H0V3"/>
<dbReference type="GeneTree" id="ENSGT00940000161735"/>
<keyword evidence="4 11" id="KW-0493">Microtubule</keyword>
<dbReference type="GO" id="GO:0003777">
    <property type="term" value="F:microtubule motor activity"/>
    <property type="evidence" value="ECO:0007669"/>
    <property type="project" value="InterPro"/>
</dbReference>
<dbReference type="PROSITE" id="PS00411">
    <property type="entry name" value="KINESIN_MOTOR_1"/>
    <property type="match status" value="1"/>
</dbReference>
<dbReference type="Gene3D" id="3.40.850.10">
    <property type="entry name" value="Kinesin motor domain"/>
    <property type="match status" value="1"/>
</dbReference>
<reference evidence="14" key="2">
    <citation type="submission" date="2025-09" db="UniProtKB">
        <authorList>
            <consortium name="Ensembl"/>
        </authorList>
    </citation>
    <scope>IDENTIFICATION</scope>
</reference>
<comment type="similarity">
    <text evidence="2">Belongs to the TRAFAC class myosin-kinesin ATPase superfamily. Kinesin family. KIN-14 subfamily.</text>
</comment>
<feature type="compositionally biased region" description="Basic and acidic residues" evidence="12">
    <location>
        <begin position="105"/>
        <end position="116"/>
    </location>
</feature>
<dbReference type="PANTHER" id="PTHR47972:SF45">
    <property type="entry name" value="PROTEIN CLARET SEGREGATIONAL"/>
    <property type="match status" value="1"/>
</dbReference>
<reference evidence="14" key="1">
    <citation type="submission" date="2025-08" db="UniProtKB">
        <authorList>
            <consortium name="Ensembl"/>
        </authorList>
    </citation>
    <scope>IDENTIFICATION</scope>
</reference>
<keyword evidence="9" id="KW-0206">Cytoskeleton</keyword>
<dbReference type="Pfam" id="PF00225">
    <property type="entry name" value="Kinesin"/>
    <property type="match status" value="1"/>
</dbReference>
<proteinExistence type="inferred from homology"/>
<dbReference type="GO" id="GO:0008017">
    <property type="term" value="F:microtubule binding"/>
    <property type="evidence" value="ECO:0007669"/>
    <property type="project" value="InterPro"/>
</dbReference>
<dbReference type="GO" id="GO:0005874">
    <property type="term" value="C:microtubule"/>
    <property type="evidence" value="ECO:0007669"/>
    <property type="project" value="UniProtKB-KW"/>
</dbReference>
<evidence type="ECO:0000256" key="10">
    <source>
        <dbReference type="PROSITE-ProRule" id="PRU00283"/>
    </source>
</evidence>
<comment type="subcellular location">
    <subcellularLocation>
        <location evidence="1">Cytoplasm</location>
        <location evidence="1">Cytoskeleton</location>
    </subcellularLocation>
</comment>
<evidence type="ECO:0000256" key="1">
    <source>
        <dbReference type="ARBA" id="ARBA00004245"/>
    </source>
</evidence>